<accession>A0ABT3ZPA6</accession>
<keyword evidence="3" id="KW-1185">Reference proteome</keyword>
<evidence type="ECO:0008006" key="4">
    <source>
        <dbReference type="Google" id="ProtNLM"/>
    </source>
</evidence>
<dbReference type="EMBL" id="JAPMXC010000003">
    <property type="protein sequence ID" value="MCY0388360.1"/>
    <property type="molecule type" value="Genomic_DNA"/>
</dbReference>
<keyword evidence="1" id="KW-0472">Membrane</keyword>
<feature type="transmembrane region" description="Helical" evidence="1">
    <location>
        <begin position="86"/>
        <end position="117"/>
    </location>
</feature>
<feature type="transmembrane region" description="Helical" evidence="1">
    <location>
        <begin position="41"/>
        <end position="66"/>
    </location>
</feature>
<gene>
    <name evidence="2" type="ORF">OVY01_14150</name>
</gene>
<comment type="caution">
    <text evidence="2">The sequence shown here is derived from an EMBL/GenBank/DDBJ whole genome shotgun (WGS) entry which is preliminary data.</text>
</comment>
<protein>
    <recommendedName>
        <fullName evidence="4">Transmembrane protein</fullName>
    </recommendedName>
</protein>
<sequence>MNEFQRRKAHAEDVETIDATEVADLHLDDARARQLRGLSHILYGLYALAWFTGGVSGIVALIIDYVKRGDAGQSLYASHANWRIRTFWWSLLWLLLSLPFLLIHIGYLFLVVIWIWGGYRVIKGWLRLFELRPVP</sequence>
<organism evidence="2 3">
    <name type="scientific">Robbsia betulipollinis</name>
    <dbReference type="NCBI Taxonomy" id="2981849"/>
    <lineage>
        <taxon>Bacteria</taxon>
        <taxon>Pseudomonadati</taxon>
        <taxon>Pseudomonadota</taxon>
        <taxon>Betaproteobacteria</taxon>
        <taxon>Burkholderiales</taxon>
        <taxon>Burkholderiaceae</taxon>
        <taxon>Robbsia</taxon>
    </lineage>
</organism>
<name>A0ABT3ZPA6_9BURK</name>
<reference evidence="2" key="1">
    <citation type="submission" date="2022-11" db="EMBL/GenBank/DDBJ databases">
        <title>Robbsia betulipollinis sp. nov., isolated from pollen of birch (Betula pendula).</title>
        <authorList>
            <person name="Shi H."/>
            <person name="Ambika Manirajan B."/>
            <person name="Ratering S."/>
            <person name="Geissler-Plaum R."/>
            <person name="Schnell S."/>
        </authorList>
    </citation>
    <scope>NUCLEOTIDE SEQUENCE</scope>
    <source>
        <strain evidence="2">Bb-Pol-6</strain>
    </source>
</reference>
<evidence type="ECO:0000313" key="3">
    <source>
        <dbReference type="Proteomes" id="UP001082899"/>
    </source>
</evidence>
<dbReference type="Proteomes" id="UP001082899">
    <property type="component" value="Unassembled WGS sequence"/>
</dbReference>
<evidence type="ECO:0000313" key="2">
    <source>
        <dbReference type="EMBL" id="MCY0388360.1"/>
    </source>
</evidence>
<evidence type="ECO:0000256" key="1">
    <source>
        <dbReference type="SAM" id="Phobius"/>
    </source>
</evidence>
<dbReference type="RefSeq" id="WP_267848246.1">
    <property type="nucleotide sequence ID" value="NZ_JAPMXC010000003.1"/>
</dbReference>
<keyword evidence="1" id="KW-1133">Transmembrane helix</keyword>
<proteinExistence type="predicted"/>
<keyword evidence="1" id="KW-0812">Transmembrane</keyword>